<dbReference type="InterPro" id="IPR019308">
    <property type="entry name" value="TMEM214"/>
</dbReference>
<feature type="region of interest" description="Disordered" evidence="11">
    <location>
        <begin position="27"/>
        <end position="50"/>
    </location>
</feature>
<comment type="subcellular location">
    <subcellularLocation>
        <location evidence="1">Endoplasmic reticulum membrane</location>
        <topology evidence="1">Multi-pass membrane protein</topology>
    </subcellularLocation>
</comment>
<dbReference type="PANTHER" id="PTHR13448:SF0">
    <property type="entry name" value="TRANSMEMBRANE PROTEIN 214"/>
    <property type="match status" value="1"/>
</dbReference>
<evidence type="ECO:0000256" key="11">
    <source>
        <dbReference type="SAM" id="MobiDB-lite"/>
    </source>
</evidence>
<accession>A0AAU9WEN5</accession>
<dbReference type="PANTHER" id="PTHR13448">
    <property type="entry name" value="TRANSMEMBRANE PROTEIN 214"/>
    <property type="match status" value="1"/>
</dbReference>
<dbReference type="GO" id="GO:0005789">
    <property type="term" value="C:endoplasmic reticulum membrane"/>
    <property type="evidence" value="ECO:0007669"/>
    <property type="project" value="UniProtKB-SubCell"/>
</dbReference>
<comment type="caution">
    <text evidence="12">The sequence shown here is derived from an EMBL/GenBank/DDBJ whole genome shotgun (WGS) entry which is preliminary data.</text>
</comment>
<evidence type="ECO:0000256" key="3">
    <source>
        <dbReference type="ARBA" id="ARBA00011720"/>
    </source>
</evidence>
<evidence type="ECO:0000256" key="9">
    <source>
        <dbReference type="ARBA" id="ARBA00023180"/>
    </source>
</evidence>
<evidence type="ECO:0000256" key="6">
    <source>
        <dbReference type="ARBA" id="ARBA00022824"/>
    </source>
</evidence>
<evidence type="ECO:0000256" key="1">
    <source>
        <dbReference type="ARBA" id="ARBA00004477"/>
    </source>
</evidence>
<sequence>MSSHDSPDSPAVYFKFKMASNEKWEVVGKGGKKRTPNEGKKNRVKASDMPKAEIVNPLAESKTIYQALKGPKAHASHIGNGHVKHTSDVYEELPAVLAERVPEQAPEIKKLSGGFIGGKKKAVSTKPQKTEEELLQEALLKVDVDELTAILTNLESSFPNNPSIWLTDIGAHLQLKLKGVPQKDPTFEGKPADYPMCVMSSALKKFFLNLMKKCTKPTLKLVYQRSVENMVQDLSKGYSAYGDQIMLQFIVHHQPQITLEELKEVQEMLMQRRTRTREALTLMWCVGQLPEKDLAQGLTVWMEVMLPQLTVKHLTKYSVSYLENLLSTCKPVGNQGALVEPKEFFTVMEVAFSPASPLAGNTSLQRKLLSLYPKIKRLSLGSETRPVSRLYFGTLLSRLDSELPLEYQIEVLSCLVMCLEKDQDCFTKWESSYLATLQQSGLFLNHLINTWNSQSTGLQSKLFAIVDVFQAKNRPLLENNKTKPGLDSCVKACEAIKEKKKTKKKSFFWCGKLFKLVLLLLVAVISIDVYKHKGYQASRTARIARDYGLEQAAVSGYGHAKKGIDVANSWVQTNYPTYYSKFREHADPAAAFVWEKLTIIGTFMAETTKPARDYLNVKIPQLLEKIETEGPVYLGIVRDHLKHFWDTWWPVVHKYLIKIWDFLSEHVPVLLAKVQELATNLAHKIYELAPDFFSSVATWFAKLGEKIVEKLPDVLAVIQEYVVIAINLAVNLIQSVVEWVQNVAGSAEVEDTVNQKSSSTGYSKHVPK</sequence>
<comment type="subunit">
    <text evidence="3">Constitutively interacts with CASP4; required for the localization of procaspase 4 to the ER.</text>
</comment>
<comment type="similarity">
    <text evidence="2">Belongs to the TMEM214 family.</text>
</comment>
<dbReference type="GO" id="GO:0006915">
    <property type="term" value="P:apoptotic process"/>
    <property type="evidence" value="ECO:0007669"/>
    <property type="project" value="UniProtKB-KW"/>
</dbReference>
<reference evidence="12 13" key="1">
    <citation type="submission" date="2022-05" db="EMBL/GenBank/DDBJ databases">
        <authorList>
            <consortium name="Genoscope - CEA"/>
            <person name="William W."/>
        </authorList>
    </citation>
    <scope>NUCLEOTIDE SEQUENCE [LARGE SCALE GENOMIC DNA]</scope>
</reference>
<proteinExistence type="inferred from homology"/>
<dbReference type="Proteomes" id="UP001159428">
    <property type="component" value="Unassembled WGS sequence"/>
</dbReference>
<keyword evidence="9" id="KW-0325">Glycoprotein</keyword>
<dbReference type="AlphaFoldDB" id="A0AAU9WEN5"/>
<evidence type="ECO:0000256" key="5">
    <source>
        <dbReference type="ARBA" id="ARBA00022703"/>
    </source>
</evidence>
<evidence type="ECO:0000256" key="8">
    <source>
        <dbReference type="ARBA" id="ARBA00023136"/>
    </source>
</evidence>
<keyword evidence="4" id="KW-0812">Transmembrane</keyword>
<organism evidence="12 13">
    <name type="scientific">Pocillopora meandrina</name>
    <dbReference type="NCBI Taxonomy" id="46732"/>
    <lineage>
        <taxon>Eukaryota</taxon>
        <taxon>Metazoa</taxon>
        <taxon>Cnidaria</taxon>
        <taxon>Anthozoa</taxon>
        <taxon>Hexacorallia</taxon>
        <taxon>Scleractinia</taxon>
        <taxon>Astrocoeniina</taxon>
        <taxon>Pocilloporidae</taxon>
        <taxon>Pocillopora</taxon>
    </lineage>
</organism>
<dbReference type="EMBL" id="CALNXJ010000012">
    <property type="protein sequence ID" value="CAH3111138.1"/>
    <property type="molecule type" value="Genomic_DNA"/>
</dbReference>
<keyword evidence="13" id="KW-1185">Reference proteome</keyword>
<evidence type="ECO:0000256" key="7">
    <source>
        <dbReference type="ARBA" id="ARBA00022989"/>
    </source>
</evidence>
<keyword evidence="7" id="KW-1133">Transmembrane helix</keyword>
<keyword evidence="6" id="KW-0256">Endoplasmic reticulum</keyword>
<feature type="compositionally biased region" description="Basic and acidic residues" evidence="11">
    <location>
        <begin position="35"/>
        <end position="50"/>
    </location>
</feature>
<evidence type="ECO:0000256" key="2">
    <source>
        <dbReference type="ARBA" id="ARBA00007984"/>
    </source>
</evidence>
<dbReference type="Pfam" id="PF10151">
    <property type="entry name" value="TMEM214"/>
    <property type="match status" value="1"/>
</dbReference>
<keyword evidence="8" id="KW-0472">Membrane</keyword>
<evidence type="ECO:0000313" key="13">
    <source>
        <dbReference type="Proteomes" id="UP001159428"/>
    </source>
</evidence>
<name>A0AAU9WEN5_9CNID</name>
<protein>
    <submittedName>
        <fullName evidence="12">Uncharacterized protein</fullName>
    </submittedName>
</protein>
<gene>
    <name evidence="12" type="ORF">PMEA_00003961</name>
</gene>
<evidence type="ECO:0000313" key="12">
    <source>
        <dbReference type="EMBL" id="CAH3111138.1"/>
    </source>
</evidence>
<keyword evidence="5" id="KW-0053">Apoptosis</keyword>
<evidence type="ECO:0000256" key="4">
    <source>
        <dbReference type="ARBA" id="ARBA00022692"/>
    </source>
</evidence>
<comment type="function">
    <text evidence="10">Critical mediator, in cooperation with CASP4, of endoplasmic reticulum-stress induced apoptosis. Required or the activation of CASP4 following endoplasmic reticulum stress.</text>
</comment>
<evidence type="ECO:0000256" key="10">
    <source>
        <dbReference type="ARBA" id="ARBA00024938"/>
    </source>
</evidence>
<dbReference type="GO" id="GO:0005794">
    <property type="term" value="C:Golgi apparatus"/>
    <property type="evidence" value="ECO:0007669"/>
    <property type="project" value="TreeGrafter"/>
</dbReference>